<dbReference type="EMBL" id="CAMXCT030002873">
    <property type="protein sequence ID" value="CAL4788316.1"/>
    <property type="molecule type" value="Genomic_DNA"/>
</dbReference>
<feature type="non-terminal residue" evidence="1">
    <location>
        <position position="1"/>
    </location>
</feature>
<proteinExistence type="predicted"/>
<evidence type="ECO:0000313" key="3">
    <source>
        <dbReference type="EMBL" id="CAL4788316.1"/>
    </source>
</evidence>
<evidence type="ECO:0000313" key="4">
    <source>
        <dbReference type="Proteomes" id="UP001152797"/>
    </source>
</evidence>
<dbReference type="AlphaFoldDB" id="A0A9P1D075"/>
<reference evidence="2" key="2">
    <citation type="submission" date="2024-04" db="EMBL/GenBank/DDBJ databases">
        <authorList>
            <person name="Chen Y."/>
            <person name="Shah S."/>
            <person name="Dougan E. K."/>
            <person name="Thang M."/>
            <person name="Chan C."/>
        </authorList>
    </citation>
    <scope>NUCLEOTIDE SEQUENCE [LARGE SCALE GENOMIC DNA]</scope>
</reference>
<protein>
    <submittedName>
        <fullName evidence="3">C2H2-type domain-containing protein</fullName>
    </submittedName>
</protein>
<name>A0A9P1D075_9DINO</name>
<feature type="non-terminal residue" evidence="1">
    <location>
        <position position="125"/>
    </location>
</feature>
<sequence>ASARLEKFFQQTFWRNFEALAKRGENIDRRFIGESLGGVGQSLYSSHLNAVCGQNHAFDPNIWYDEQELLRQIEQFAGWFILTAQEARETSRRMREDHYKKTMSADGMAGRRPYGYVTRMIDCGW</sequence>
<dbReference type="Proteomes" id="UP001152797">
    <property type="component" value="Unassembled WGS sequence"/>
</dbReference>
<dbReference type="EMBL" id="CAMXCT020002873">
    <property type="protein sequence ID" value="CAL1154379.1"/>
    <property type="molecule type" value="Genomic_DNA"/>
</dbReference>
<reference evidence="1" key="1">
    <citation type="submission" date="2022-10" db="EMBL/GenBank/DDBJ databases">
        <authorList>
            <person name="Chen Y."/>
            <person name="Dougan E. K."/>
            <person name="Chan C."/>
            <person name="Rhodes N."/>
            <person name="Thang M."/>
        </authorList>
    </citation>
    <scope>NUCLEOTIDE SEQUENCE</scope>
</reference>
<dbReference type="EMBL" id="CAMXCT010002873">
    <property type="protein sequence ID" value="CAI4001004.1"/>
    <property type="molecule type" value="Genomic_DNA"/>
</dbReference>
<gene>
    <name evidence="1" type="ORF">C1SCF055_LOCUS27081</name>
</gene>
<organism evidence="1">
    <name type="scientific">Cladocopium goreaui</name>
    <dbReference type="NCBI Taxonomy" id="2562237"/>
    <lineage>
        <taxon>Eukaryota</taxon>
        <taxon>Sar</taxon>
        <taxon>Alveolata</taxon>
        <taxon>Dinophyceae</taxon>
        <taxon>Suessiales</taxon>
        <taxon>Symbiodiniaceae</taxon>
        <taxon>Cladocopium</taxon>
    </lineage>
</organism>
<keyword evidence="4" id="KW-1185">Reference proteome</keyword>
<accession>A0A9P1D075</accession>
<dbReference type="OrthoDB" id="418882at2759"/>
<evidence type="ECO:0000313" key="1">
    <source>
        <dbReference type="EMBL" id="CAI4001004.1"/>
    </source>
</evidence>
<evidence type="ECO:0000313" key="2">
    <source>
        <dbReference type="EMBL" id="CAL1154379.1"/>
    </source>
</evidence>
<comment type="caution">
    <text evidence="1">The sequence shown here is derived from an EMBL/GenBank/DDBJ whole genome shotgun (WGS) entry which is preliminary data.</text>
</comment>